<feature type="compositionally biased region" description="Low complexity" evidence="12">
    <location>
        <begin position="25"/>
        <end position="54"/>
    </location>
</feature>
<feature type="compositionally biased region" description="Acidic residues" evidence="12">
    <location>
        <begin position="289"/>
        <end position="310"/>
    </location>
</feature>
<feature type="region of interest" description="Disordered" evidence="12">
    <location>
        <begin position="1"/>
        <end position="71"/>
    </location>
</feature>
<feature type="compositionally biased region" description="Acidic residues" evidence="12">
    <location>
        <begin position="322"/>
        <end position="356"/>
    </location>
</feature>
<dbReference type="InterPro" id="IPR050156">
    <property type="entry name" value="TC-AMP_synthase_SUA5"/>
</dbReference>
<evidence type="ECO:0000256" key="5">
    <source>
        <dbReference type="ARBA" id="ARBA00022679"/>
    </source>
</evidence>
<dbReference type="PANTHER" id="PTHR17490:SF16">
    <property type="entry name" value="THREONYLCARBAMOYL-AMP SYNTHASE"/>
    <property type="match status" value="1"/>
</dbReference>
<dbReference type="InterPro" id="IPR006070">
    <property type="entry name" value="Sua5-like_dom"/>
</dbReference>
<comment type="similarity">
    <text evidence="2">Belongs to the SUA5 family.</text>
</comment>
<dbReference type="PROSITE" id="PS51163">
    <property type="entry name" value="YRDC"/>
    <property type="match status" value="1"/>
</dbReference>
<dbReference type="EC" id="2.7.7.87" evidence="3"/>
<keyword evidence="6" id="KW-0819">tRNA processing</keyword>
<evidence type="ECO:0000256" key="6">
    <source>
        <dbReference type="ARBA" id="ARBA00022694"/>
    </source>
</evidence>
<feature type="compositionally biased region" description="Basic and acidic residues" evidence="12">
    <location>
        <begin position="391"/>
        <end position="425"/>
    </location>
</feature>
<evidence type="ECO:0000313" key="15">
    <source>
        <dbReference type="Proteomes" id="UP001500051"/>
    </source>
</evidence>
<dbReference type="NCBIfam" id="TIGR00057">
    <property type="entry name" value="L-threonylcarbamoyladenylate synthase"/>
    <property type="match status" value="1"/>
</dbReference>
<comment type="subcellular location">
    <subcellularLocation>
        <location evidence="1">Cytoplasm</location>
    </subcellularLocation>
</comment>
<dbReference type="SUPFAM" id="SSF55821">
    <property type="entry name" value="YrdC/RibB"/>
    <property type="match status" value="1"/>
</dbReference>
<evidence type="ECO:0000256" key="2">
    <source>
        <dbReference type="ARBA" id="ARBA00007663"/>
    </source>
</evidence>
<dbReference type="InterPro" id="IPR017945">
    <property type="entry name" value="DHBP_synth_RibB-like_a/b_dom"/>
</dbReference>
<keyword evidence="9" id="KW-0067">ATP-binding</keyword>
<keyword evidence="5" id="KW-0808">Transferase</keyword>
<evidence type="ECO:0000256" key="1">
    <source>
        <dbReference type="ARBA" id="ARBA00004496"/>
    </source>
</evidence>
<evidence type="ECO:0000256" key="11">
    <source>
        <dbReference type="ARBA" id="ARBA00048366"/>
    </source>
</evidence>
<reference evidence="15" key="1">
    <citation type="journal article" date="2019" name="Int. J. Syst. Evol. Microbiol.">
        <title>The Global Catalogue of Microorganisms (GCM) 10K type strain sequencing project: providing services to taxonomists for standard genome sequencing and annotation.</title>
        <authorList>
            <consortium name="The Broad Institute Genomics Platform"/>
            <consortium name="The Broad Institute Genome Sequencing Center for Infectious Disease"/>
            <person name="Wu L."/>
            <person name="Ma J."/>
        </authorList>
    </citation>
    <scope>NUCLEOTIDE SEQUENCE [LARGE SCALE GENOMIC DNA]</scope>
    <source>
        <strain evidence="15">JCM 16548</strain>
    </source>
</reference>
<evidence type="ECO:0000256" key="4">
    <source>
        <dbReference type="ARBA" id="ARBA00022490"/>
    </source>
</evidence>
<comment type="catalytic activity">
    <reaction evidence="11">
        <text>L-threonine + hydrogencarbonate + ATP = L-threonylcarbamoyladenylate + diphosphate + H2O</text>
        <dbReference type="Rhea" id="RHEA:36407"/>
        <dbReference type="ChEBI" id="CHEBI:15377"/>
        <dbReference type="ChEBI" id="CHEBI:17544"/>
        <dbReference type="ChEBI" id="CHEBI:30616"/>
        <dbReference type="ChEBI" id="CHEBI:33019"/>
        <dbReference type="ChEBI" id="CHEBI:57926"/>
        <dbReference type="ChEBI" id="CHEBI:73682"/>
        <dbReference type="EC" id="2.7.7.87"/>
    </reaction>
</comment>
<proteinExistence type="inferred from homology"/>
<dbReference type="Gene3D" id="3.90.870.10">
    <property type="entry name" value="DHBP synthase"/>
    <property type="match status" value="1"/>
</dbReference>
<evidence type="ECO:0000256" key="10">
    <source>
        <dbReference type="ARBA" id="ARBA00029774"/>
    </source>
</evidence>
<dbReference type="EMBL" id="BAAAYX010000020">
    <property type="protein sequence ID" value="GAA3714834.1"/>
    <property type="molecule type" value="Genomic_DNA"/>
</dbReference>
<sequence>MSAQPDPATVTGPGNASDPETQPEQDSPVQPSSASPAEQADAPAAAETSEAPDTPDTPDHPEAADSETEIDLGYRRWDCVGGDPEVVSRAEDDARAAIEAGECIVLPTDTVYGIGADAFNGEAVQRLLDAKVRGRDMPPPVLIGEPSLIRALATDIPDAARELVARHWPGPLTIILKRQPSLKMDLGETEGTVALRVPDHELARDILRATGPMAVSSANISGLPAALSCDDAIAQLGANVSVYLDGGRVGEDGQAASTIVDFTQADHGQVLRRGALSLAVLRETLPDLEDLVEDDPADADVAEPDEDDPEQPGTDEAGTDATDGDEPGTDATDGDATDGDATDGDGTDGDGTDGDGTDGGGAAEPLDSAEDVRQQIESLAEPPPAGAGPPRAEEDWHEPTTDELRITHPDHDIDQPDLFEADRPTGDAPTSDPRV</sequence>
<protein>
    <recommendedName>
        <fullName evidence="10">L-threonylcarbamoyladenylate synthase</fullName>
        <ecNumber evidence="3">2.7.7.87</ecNumber>
    </recommendedName>
    <alternativeName>
        <fullName evidence="10">L-threonylcarbamoyladenylate synthase</fullName>
    </alternativeName>
</protein>
<evidence type="ECO:0000256" key="12">
    <source>
        <dbReference type="SAM" id="MobiDB-lite"/>
    </source>
</evidence>
<keyword evidence="4" id="KW-0963">Cytoplasm</keyword>
<evidence type="ECO:0000256" key="3">
    <source>
        <dbReference type="ARBA" id="ARBA00012584"/>
    </source>
</evidence>
<gene>
    <name evidence="14" type="ORF">GCM10022204_37610</name>
</gene>
<dbReference type="Pfam" id="PF01300">
    <property type="entry name" value="Sua5_yciO_yrdC"/>
    <property type="match status" value="1"/>
</dbReference>
<evidence type="ECO:0000259" key="13">
    <source>
        <dbReference type="PROSITE" id="PS51163"/>
    </source>
</evidence>
<feature type="domain" description="YrdC-like" evidence="13">
    <location>
        <begin position="88"/>
        <end position="276"/>
    </location>
</feature>
<feature type="compositionally biased region" description="Polar residues" evidence="12">
    <location>
        <begin position="12"/>
        <end position="24"/>
    </location>
</feature>
<keyword evidence="8" id="KW-0547">Nucleotide-binding</keyword>
<organism evidence="14 15">
    <name type="scientific">Microlunatus aurantiacus</name>
    <dbReference type="NCBI Taxonomy" id="446786"/>
    <lineage>
        <taxon>Bacteria</taxon>
        <taxon>Bacillati</taxon>
        <taxon>Actinomycetota</taxon>
        <taxon>Actinomycetes</taxon>
        <taxon>Propionibacteriales</taxon>
        <taxon>Propionibacteriaceae</taxon>
        <taxon>Microlunatus</taxon>
    </lineage>
</organism>
<evidence type="ECO:0000313" key="14">
    <source>
        <dbReference type="EMBL" id="GAA3714834.1"/>
    </source>
</evidence>
<evidence type="ECO:0000256" key="7">
    <source>
        <dbReference type="ARBA" id="ARBA00022695"/>
    </source>
</evidence>
<comment type="caution">
    <text evidence="14">The sequence shown here is derived from an EMBL/GenBank/DDBJ whole genome shotgun (WGS) entry which is preliminary data.</text>
</comment>
<evidence type="ECO:0000256" key="9">
    <source>
        <dbReference type="ARBA" id="ARBA00022840"/>
    </source>
</evidence>
<dbReference type="RefSeq" id="WP_344813996.1">
    <property type="nucleotide sequence ID" value="NZ_BAAAYX010000020.1"/>
</dbReference>
<keyword evidence="15" id="KW-1185">Reference proteome</keyword>
<dbReference type="PANTHER" id="PTHR17490">
    <property type="entry name" value="SUA5"/>
    <property type="match status" value="1"/>
</dbReference>
<keyword evidence="7" id="KW-0548">Nucleotidyltransferase</keyword>
<accession>A0ABP7E8N4</accession>
<feature type="region of interest" description="Disordered" evidence="12">
    <location>
        <begin position="289"/>
        <end position="435"/>
    </location>
</feature>
<evidence type="ECO:0000256" key="8">
    <source>
        <dbReference type="ARBA" id="ARBA00022741"/>
    </source>
</evidence>
<dbReference type="Proteomes" id="UP001500051">
    <property type="component" value="Unassembled WGS sequence"/>
</dbReference>
<name>A0ABP7E8N4_9ACTN</name>